<dbReference type="InterPro" id="IPR040256">
    <property type="entry name" value="At4g02000-like"/>
</dbReference>
<comment type="caution">
    <text evidence="2">The sequence shown here is derived from an EMBL/GenBank/DDBJ whole genome shotgun (WGS) entry which is preliminary data.</text>
</comment>
<evidence type="ECO:0000259" key="1">
    <source>
        <dbReference type="Pfam" id="PF14111"/>
    </source>
</evidence>
<dbReference type="Pfam" id="PF14111">
    <property type="entry name" value="DUF4283"/>
    <property type="match status" value="1"/>
</dbReference>
<keyword evidence="3" id="KW-1185">Reference proteome</keyword>
<dbReference type="AlphaFoldDB" id="A0A6A3BKU2"/>
<evidence type="ECO:0000313" key="3">
    <source>
        <dbReference type="Proteomes" id="UP000436088"/>
    </source>
</evidence>
<name>A0A6A3BKU2_HIBSY</name>
<dbReference type="PANTHER" id="PTHR31286:SF153">
    <property type="entry name" value="DUF4283 DOMAIN PROTEIN"/>
    <property type="match status" value="1"/>
</dbReference>
<feature type="domain" description="DUF4283" evidence="1">
    <location>
        <begin position="32"/>
        <end position="115"/>
    </location>
</feature>
<dbReference type="Proteomes" id="UP000436088">
    <property type="component" value="Unassembled WGS sequence"/>
</dbReference>
<reference evidence="2" key="1">
    <citation type="submission" date="2019-09" db="EMBL/GenBank/DDBJ databases">
        <title>Draft genome information of white flower Hibiscus syriacus.</title>
        <authorList>
            <person name="Kim Y.-M."/>
        </authorList>
    </citation>
    <scope>NUCLEOTIDE SEQUENCE [LARGE SCALE GENOMIC DNA]</scope>
    <source>
        <strain evidence="2">YM2019G1</strain>
    </source>
</reference>
<gene>
    <name evidence="2" type="ORF">F3Y22_tig00110105pilonHSYRG00012</name>
</gene>
<dbReference type="InterPro" id="IPR025558">
    <property type="entry name" value="DUF4283"/>
</dbReference>
<organism evidence="2 3">
    <name type="scientific">Hibiscus syriacus</name>
    <name type="common">Rose of Sharon</name>
    <dbReference type="NCBI Taxonomy" id="106335"/>
    <lineage>
        <taxon>Eukaryota</taxon>
        <taxon>Viridiplantae</taxon>
        <taxon>Streptophyta</taxon>
        <taxon>Embryophyta</taxon>
        <taxon>Tracheophyta</taxon>
        <taxon>Spermatophyta</taxon>
        <taxon>Magnoliopsida</taxon>
        <taxon>eudicotyledons</taxon>
        <taxon>Gunneridae</taxon>
        <taxon>Pentapetalae</taxon>
        <taxon>rosids</taxon>
        <taxon>malvids</taxon>
        <taxon>Malvales</taxon>
        <taxon>Malvaceae</taxon>
        <taxon>Malvoideae</taxon>
        <taxon>Hibiscus</taxon>
    </lineage>
</organism>
<dbReference type="EMBL" id="VEPZ02000840">
    <property type="protein sequence ID" value="KAE8716895.1"/>
    <property type="molecule type" value="Genomic_DNA"/>
</dbReference>
<dbReference type="PANTHER" id="PTHR31286">
    <property type="entry name" value="GLYCINE-RICH CELL WALL STRUCTURAL PROTEIN 1.8-LIKE"/>
    <property type="match status" value="1"/>
</dbReference>
<protein>
    <recommendedName>
        <fullName evidence="1">DUF4283 domain-containing protein</fullName>
    </recommendedName>
</protein>
<evidence type="ECO:0000313" key="2">
    <source>
        <dbReference type="EMBL" id="KAE8716895.1"/>
    </source>
</evidence>
<sequence length="158" mass="17831">MATVEDDLAALSISTGENDVLEIDQPDFESQEEYDHCFVGSFLTSSVINFMSMRSTLANVWHPVGGISISEMGEGRILFRLYNEVDANRFDLGGPWNFNKHLLILHKLQHGEDPKTVPLNHLCFWILISDVPRGFMSERVARSLGNFIGSFIEYDTSC</sequence>
<accession>A0A6A3BKU2</accession>
<proteinExistence type="predicted"/>